<proteinExistence type="predicted"/>
<feature type="domain" description="DUF1842" evidence="1">
    <location>
        <begin position="23"/>
        <end position="113"/>
    </location>
</feature>
<organism evidence="2 3">
    <name type="scientific">Tenacibaculum platacis</name>
    <dbReference type="NCBI Taxonomy" id="3137852"/>
    <lineage>
        <taxon>Bacteria</taxon>
        <taxon>Pseudomonadati</taxon>
        <taxon>Bacteroidota</taxon>
        <taxon>Flavobacteriia</taxon>
        <taxon>Flavobacteriales</taxon>
        <taxon>Flavobacteriaceae</taxon>
        <taxon>Tenacibaculum</taxon>
    </lineage>
</organism>
<dbReference type="InterPro" id="IPR014992">
    <property type="entry name" value="DUF1842"/>
</dbReference>
<accession>A0ABM9NS89</accession>
<name>A0ABM9NS89_9FLAO</name>
<protein>
    <recommendedName>
        <fullName evidence="1">DUF1842 domain-containing protein</fullName>
    </recommendedName>
</protein>
<dbReference type="Proteomes" id="UP001497416">
    <property type="component" value="Unassembled WGS sequence"/>
</dbReference>
<keyword evidence="3" id="KW-1185">Reference proteome</keyword>
<dbReference type="EMBL" id="CAXIXY010000003">
    <property type="protein sequence ID" value="CAL2077060.1"/>
    <property type="molecule type" value="Genomic_DNA"/>
</dbReference>
<evidence type="ECO:0000313" key="2">
    <source>
        <dbReference type="EMBL" id="CAL2077060.1"/>
    </source>
</evidence>
<comment type="caution">
    <text evidence="2">The sequence shown here is derived from an EMBL/GenBank/DDBJ whole genome shotgun (WGS) entry which is preliminary data.</text>
</comment>
<gene>
    <name evidence="2" type="ORF">T190607A01A_10467</name>
</gene>
<dbReference type="Pfam" id="PF08896">
    <property type="entry name" value="DUF1842"/>
    <property type="match status" value="1"/>
</dbReference>
<evidence type="ECO:0000259" key="1">
    <source>
        <dbReference type="Pfam" id="PF08896"/>
    </source>
</evidence>
<evidence type="ECO:0000313" key="3">
    <source>
        <dbReference type="Proteomes" id="UP001497416"/>
    </source>
</evidence>
<dbReference type="RefSeq" id="WP_348710055.1">
    <property type="nucleotide sequence ID" value="NZ_CAXIXY010000003.1"/>
</dbReference>
<reference evidence="2 3" key="1">
    <citation type="submission" date="2024-05" db="EMBL/GenBank/DDBJ databases">
        <authorList>
            <person name="Duchaud E."/>
        </authorList>
    </citation>
    <scope>NUCLEOTIDE SEQUENCE [LARGE SCALE GENOMIC DNA]</scope>
    <source>
        <strain evidence="2">Ena-SAMPLE-TAB-13-05-2024-13:56:06:370-140302</strain>
    </source>
</reference>
<sequence>MNTNTITKTIYFKGVMGEIADPLSPVLQFSLLVHPYENTVSGTVKLTLSNGEEEVYSGQVTGSTHASGFKESVRLINIRGNFPPQHNLSGIVLPFEANMSLDSDWNGSGGMTFKGKNYEKLPIKGSIFNLDSSAE</sequence>